<evidence type="ECO:0000313" key="2">
    <source>
        <dbReference type="EMBL" id="KAK1680733.1"/>
    </source>
</evidence>
<evidence type="ECO:0000313" key="3">
    <source>
        <dbReference type="Proteomes" id="UP001231189"/>
    </source>
</evidence>
<proteinExistence type="predicted"/>
<name>A0AAD8WWJ0_LOLMU</name>
<accession>A0AAD8WWJ0</accession>
<comment type="caution">
    <text evidence="2">The sequence shown here is derived from an EMBL/GenBank/DDBJ whole genome shotgun (WGS) entry which is preliminary data.</text>
</comment>
<organism evidence="2 3">
    <name type="scientific">Lolium multiflorum</name>
    <name type="common">Italian ryegrass</name>
    <name type="synonym">Lolium perenne subsp. multiflorum</name>
    <dbReference type="NCBI Taxonomy" id="4521"/>
    <lineage>
        <taxon>Eukaryota</taxon>
        <taxon>Viridiplantae</taxon>
        <taxon>Streptophyta</taxon>
        <taxon>Embryophyta</taxon>
        <taxon>Tracheophyta</taxon>
        <taxon>Spermatophyta</taxon>
        <taxon>Magnoliopsida</taxon>
        <taxon>Liliopsida</taxon>
        <taxon>Poales</taxon>
        <taxon>Poaceae</taxon>
        <taxon>BOP clade</taxon>
        <taxon>Pooideae</taxon>
        <taxon>Poodae</taxon>
        <taxon>Poeae</taxon>
        <taxon>Poeae Chloroplast Group 2 (Poeae type)</taxon>
        <taxon>Loliodinae</taxon>
        <taxon>Loliinae</taxon>
        <taxon>Lolium</taxon>
    </lineage>
</organism>
<feature type="region of interest" description="Disordered" evidence="1">
    <location>
        <begin position="1"/>
        <end position="58"/>
    </location>
</feature>
<sequence>MGPVGWRAQAQRRRWTNWGLTPPEKLARYANGGEGSSSGVSRRPPRPPVYDSSSEEEDAARMILSAGDYVHDDQEEEAVVAQLAAVSDAEARARWCREEADAVRRVREYEEARREERVRRVKLEIIELDAE</sequence>
<dbReference type="AlphaFoldDB" id="A0AAD8WWJ0"/>
<evidence type="ECO:0000256" key="1">
    <source>
        <dbReference type="SAM" id="MobiDB-lite"/>
    </source>
</evidence>
<dbReference type="EMBL" id="JAUUTY010000002">
    <property type="protein sequence ID" value="KAK1680733.1"/>
    <property type="molecule type" value="Genomic_DNA"/>
</dbReference>
<keyword evidence="3" id="KW-1185">Reference proteome</keyword>
<dbReference type="Proteomes" id="UP001231189">
    <property type="component" value="Unassembled WGS sequence"/>
</dbReference>
<protein>
    <submittedName>
        <fullName evidence="2">Uncharacterized protein</fullName>
    </submittedName>
</protein>
<reference evidence="2" key="1">
    <citation type="submission" date="2023-07" db="EMBL/GenBank/DDBJ databases">
        <title>A chromosome-level genome assembly of Lolium multiflorum.</title>
        <authorList>
            <person name="Chen Y."/>
            <person name="Copetti D."/>
            <person name="Kolliker R."/>
            <person name="Studer B."/>
        </authorList>
    </citation>
    <scope>NUCLEOTIDE SEQUENCE</scope>
    <source>
        <strain evidence="2">02402/16</strain>
        <tissue evidence="2">Leaf</tissue>
    </source>
</reference>
<gene>
    <name evidence="2" type="ORF">QYE76_041581</name>
</gene>